<dbReference type="GO" id="GO:0015012">
    <property type="term" value="P:heparan sulfate proteoglycan biosynthetic process"/>
    <property type="evidence" value="ECO:0007669"/>
    <property type="project" value="InterPro"/>
</dbReference>
<protein>
    <submittedName>
        <fullName evidence="2">D-glucuronyl C5-epimerase family protein</fullName>
    </submittedName>
</protein>
<sequence length="262" mass="30424">MMQKVLMDSKYVYSDLMPSLDLGNGQKFFFPVGIFQYAFGLLDLYYESNNELYLSKFRQCSDWAFCNQLESGAWDNFSYYYPTHPYGAMAQGEGASLLLRAYVLFGEVRYLSAAQRAIDFMLKSNKDGGCTGYDDNNGILLLEYPHRKAVMNGFIFSWWGLYDYVLVTGDEGHYRQVMNQSLDTLVKLLPKFSSPYWSQYDLEGRIASPFYHNLHIAQMQAMYQLTGVQIFDDYAKRWARQQKNPLCKGLAFLRKSIQKILE</sequence>
<dbReference type="EMBL" id="JAPDVK010000002">
    <property type="protein sequence ID" value="MCW4127992.1"/>
    <property type="molecule type" value="Genomic_DNA"/>
</dbReference>
<evidence type="ECO:0000313" key="3">
    <source>
        <dbReference type="Proteomes" id="UP001209344"/>
    </source>
</evidence>
<dbReference type="GO" id="GO:0047464">
    <property type="term" value="F:heparosan-N-sulfate-glucuronate 5-epimerase activity"/>
    <property type="evidence" value="ECO:0007669"/>
    <property type="project" value="InterPro"/>
</dbReference>
<proteinExistence type="predicted"/>
<gene>
    <name evidence="2" type="ORF">ONT16_06945</name>
</gene>
<dbReference type="GO" id="GO:0005975">
    <property type="term" value="P:carbohydrate metabolic process"/>
    <property type="evidence" value="ECO:0007669"/>
    <property type="project" value="InterPro"/>
</dbReference>
<dbReference type="RefSeq" id="WP_264965873.1">
    <property type="nucleotide sequence ID" value="NZ_JAPDVK010000002.1"/>
</dbReference>
<dbReference type="Pfam" id="PF06662">
    <property type="entry name" value="C5-epim_C"/>
    <property type="match status" value="1"/>
</dbReference>
<name>A0AAP3BGG2_9BACT</name>
<evidence type="ECO:0000313" key="2">
    <source>
        <dbReference type="EMBL" id="MCW4127992.1"/>
    </source>
</evidence>
<dbReference type="InterPro" id="IPR039721">
    <property type="entry name" value="C5-epimerase"/>
</dbReference>
<organism evidence="2 3">
    <name type="scientific">Segatella copri</name>
    <dbReference type="NCBI Taxonomy" id="165179"/>
    <lineage>
        <taxon>Bacteria</taxon>
        <taxon>Pseudomonadati</taxon>
        <taxon>Bacteroidota</taxon>
        <taxon>Bacteroidia</taxon>
        <taxon>Bacteroidales</taxon>
        <taxon>Prevotellaceae</taxon>
        <taxon>Segatella</taxon>
    </lineage>
</organism>
<dbReference type="PANTHER" id="PTHR13174">
    <property type="entry name" value="D-GLUCURONYL C5-EPIMERASE"/>
    <property type="match status" value="1"/>
</dbReference>
<comment type="caution">
    <text evidence="2">The sequence shown here is derived from an EMBL/GenBank/DDBJ whole genome shotgun (WGS) entry which is preliminary data.</text>
</comment>
<evidence type="ECO:0000259" key="1">
    <source>
        <dbReference type="Pfam" id="PF06662"/>
    </source>
</evidence>
<dbReference type="Proteomes" id="UP001209344">
    <property type="component" value="Unassembled WGS sequence"/>
</dbReference>
<dbReference type="InterPro" id="IPR008928">
    <property type="entry name" value="6-hairpin_glycosidase_sf"/>
</dbReference>
<dbReference type="SUPFAM" id="SSF48208">
    <property type="entry name" value="Six-hairpin glycosidases"/>
    <property type="match status" value="1"/>
</dbReference>
<reference evidence="2" key="1">
    <citation type="submission" date="2022-11" db="EMBL/GenBank/DDBJ databases">
        <title>Genomic repertoires linked with pathogenic potency of arthritogenic Prevotella copri isolated from the gut of rheumatoid arthritis patients.</title>
        <authorList>
            <person name="Nii T."/>
            <person name="Maeda Y."/>
            <person name="Motooka D."/>
            <person name="Naito M."/>
            <person name="Matsumoto Y."/>
            <person name="Ogawa T."/>
            <person name="Oguro-Igashira E."/>
            <person name="Kishikawa T."/>
            <person name="Yamashita M."/>
            <person name="Koizumi S."/>
            <person name="Kurakawa T."/>
            <person name="Okumura R."/>
            <person name="Kayama H."/>
            <person name="Murakami M."/>
            <person name="Sakaguchi T."/>
            <person name="Das B."/>
            <person name="Nakamura S."/>
            <person name="Okada Y."/>
            <person name="Kumanogoh A."/>
            <person name="Takeda K."/>
        </authorList>
    </citation>
    <scope>NUCLEOTIDE SEQUENCE</scope>
    <source>
        <strain evidence="2">F3-75</strain>
    </source>
</reference>
<accession>A0AAP3BGG2</accession>
<dbReference type="AlphaFoldDB" id="A0AAP3BGG2"/>
<dbReference type="PANTHER" id="PTHR13174:SF3">
    <property type="entry name" value="D-GLUCURONYL C5-EPIMERASE"/>
    <property type="match status" value="1"/>
</dbReference>
<feature type="domain" description="D-glucuronyl C5-epimerase C-terminal" evidence="1">
    <location>
        <begin position="86"/>
        <end position="239"/>
    </location>
</feature>
<dbReference type="InterPro" id="IPR010598">
    <property type="entry name" value="C5-epim_C"/>
</dbReference>